<keyword evidence="2" id="KW-1185">Reference proteome</keyword>
<dbReference type="Proteomes" id="UP000445696">
    <property type="component" value="Unassembled WGS sequence"/>
</dbReference>
<dbReference type="OrthoDB" id="9799531at2"/>
<evidence type="ECO:0000313" key="1">
    <source>
        <dbReference type="EMBL" id="MZR22073.1"/>
    </source>
</evidence>
<evidence type="ECO:0000313" key="2">
    <source>
        <dbReference type="Proteomes" id="UP000445696"/>
    </source>
</evidence>
<sequence length="148" mass="16782">MDVDDNGGTMRGSETIFFSRTYDEALDLVKEARSYLAGPGQAAARAMPATASFGYAAESLRLTTRLTESMSWLMFQRALQEGEISPEEAQEDECHLQHVKVCLEDEPACDPELLPEGLQSLLERSERLYRRLVRLDDQGMINYRRSRC</sequence>
<protein>
    <submittedName>
        <fullName evidence="1">DUF1465 family protein</fullName>
    </submittedName>
</protein>
<dbReference type="Pfam" id="PF07323">
    <property type="entry name" value="DUF1465"/>
    <property type="match status" value="1"/>
</dbReference>
<dbReference type="EMBL" id="WTVA01000003">
    <property type="protein sequence ID" value="MZR22073.1"/>
    <property type="molecule type" value="Genomic_DNA"/>
</dbReference>
<gene>
    <name evidence="1" type="ORF">GQF03_07000</name>
</gene>
<organism evidence="1 2">
    <name type="scientific">Sneathiella chungangensis</name>
    <dbReference type="NCBI Taxonomy" id="1418234"/>
    <lineage>
        <taxon>Bacteria</taxon>
        <taxon>Pseudomonadati</taxon>
        <taxon>Pseudomonadota</taxon>
        <taxon>Alphaproteobacteria</taxon>
        <taxon>Sneathiellales</taxon>
        <taxon>Sneathiellaceae</taxon>
        <taxon>Sneathiella</taxon>
    </lineage>
</organism>
<dbReference type="RefSeq" id="WP_161338519.1">
    <property type="nucleotide sequence ID" value="NZ_JBHSDG010000005.1"/>
</dbReference>
<dbReference type="InterPro" id="IPR038301">
    <property type="entry name" value="AraC-like_sf"/>
</dbReference>
<dbReference type="AlphaFoldDB" id="A0A845MDF2"/>
<dbReference type="InterPro" id="IPR010848">
    <property type="entry name" value="DUF1465"/>
</dbReference>
<accession>A0A845MDF2</accession>
<proteinExistence type="predicted"/>
<name>A0A845MDF2_9PROT</name>
<comment type="caution">
    <text evidence="1">The sequence shown here is derived from an EMBL/GenBank/DDBJ whole genome shotgun (WGS) entry which is preliminary data.</text>
</comment>
<dbReference type="Gene3D" id="1.10.8.930">
    <property type="entry name" value="Protein of unknown function DUF1465"/>
    <property type="match status" value="1"/>
</dbReference>
<reference evidence="1 2" key="1">
    <citation type="journal article" date="2014" name="Int. J. Syst. Evol. Microbiol.">
        <title>Sneathiella chungangensis sp. nov., isolated from a marine sand, and emended description of the genus Sneathiella.</title>
        <authorList>
            <person name="Siamphan C."/>
            <person name="Kim H."/>
            <person name="Lee J.S."/>
            <person name="Kim W."/>
        </authorList>
    </citation>
    <scope>NUCLEOTIDE SEQUENCE [LARGE SCALE GENOMIC DNA]</scope>
    <source>
        <strain evidence="1 2">KCTC 32476</strain>
    </source>
</reference>